<name>F2T0X4_TRIRC</name>
<keyword evidence="3" id="KW-1185">Reference proteome</keyword>
<evidence type="ECO:0000313" key="2">
    <source>
        <dbReference type="EMBL" id="EGD92246.2"/>
    </source>
</evidence>
<dbReference type="EMBL" id="GG700662">
    <property type="protein sequence ID" value="EGD92246.2"/>
    <property type="molecule type" value="Genomic_DNA"/>
</dbReference>
<dbReference type="GeneID" id="10377162"/>
<dbReference type="RefSeq" id="XP_003230987.2">
    <property type="nucleotide sequence ID" value="XM_003230939.2"/>
</dbReference>
<feature type="compositionally biased region" description="Basic and acidic residues" evidence="1">
    <location>
        <begin position="103"/>
        <end position="112"/>
    </location>
</feature>
<feature type="region of interest" description="Disordered" evidence="1">
    <location>
        <begin position="89"/>
        <end position="112"/>
    </location>
</feature>
<dbReference type="AlphaFoldDB" id="F2T0X4"/>
<reference evidence="3" key="1">
    <citation type="journal article" date="2012" name="MBio">
        <title>Comparative genome analysis of Trichophyton rubrum and related dermatophytes reveals candidate genes involved in infection.</title>
        <authorList>
            <person name="Martinez D.A."/>
            <person name="Oliver B.G."/>
            <person name="Graeser Y."/>
            <person name="Goldberg J.M."/>
            <person name="Li W."/>
            <person name="Martinez-Rossi N.M."/>
            <person name="Monod M."/>
            <person name="Shelest E."/>
            <person name="Barton R.C."/>
            <person name="Birch E."/>
            <person name="Brakhage A.A."/>
            <person name="Chen Z."/>
            <person name="Gurr S.J."/>
            <person name="Heiman D."/>
            <person name="Heitman J."/>
            <person name="Kosti I."/>
            <person name="Rossi A."/>
            <person name="Saif S."/>
            <person name="Samalova M."/>
            <person name="Saunders C.W."/>
            <person name="Shea T."/>
            <person name="Summerbell R.C."/>
            <person name="Xu J."/>
            <person name="Young S."/>
            <person name="Zeng Q."/>
            <person name="Birren B.W."/>
            <person name="Cuomo C.A."/>
            <person name="White T.C."/>
        </authorList>
    </citation>
    <scope>NUCLEOTIDE SEQUENCE [LARGE SCALE GENOMIC DNA]</scope>
    <source>
        <strain evidence="3">ATCC MYA-4607 / CBS 118892</strain>
    </source>
</reference>
<evidence type="ECO:0000313" key="3">
    <source>
        <dbReference type="Proteomes" id="UP000008864"/>
    </source>
</evidence>
<sequence>MDKGRKQKTCGEQESEKENKGRTTSDLAVRGVLNFRDSEGVALCGIGLLQIVYHGESWCVVKDAESWCWVLAMVLDAWTSRDNLHCKQRNMAPPEGESLAMKRPRDLGKADRQSLILYRHAKMREGERSSVDIRVPSQDKQ</sequence>
<proteinExistence type="predicted"/>
<dbReference type="VEuPathDB" id="FungiDB:TERG_08463"/>
<dbReference type="Proteomes" id="UP000008864">
    <property type="component" value="Unassembled WGS sequence"/>
</dbReference>
<accession>F2T0X4</accession>
<dbReference type="HOGENOM" id="CLU_1826675_0_0_1"/>
<gene>
    <name evidence="2" type="ORF">TERG_08463</name>
</gene>
<organism evidence="2 3">
    <name type="scientific">Trichophyton rubrum (strain ATCC MYA-4607 / CBS 118892)</name>
    <name type="common">Athlete's foot fungus</name>
    <dbReference type="NCBI Taxonomy" id="559305"/>
    <lineage>
        <taxon>Eukaryota</taxon>
        <taxon>Fungi</taxon>
        <taxon>Dikarya</taxon>
        <taxon>Ascomycota</taxon>
        <taxon>Pezizomycotina</taxon>
        <taxon>Eurotiomycetes</taxon>
        <taxon>Eurotiomycetidae</taxon>
        <taxon>Onygenales</taxon>
        <taxon>Arthrodermataceae</taxon>
        <taxon>Trichophyton</taxon>
    </lineage>
</organism>
<feature type="region of interest" description="Disordered" evidence="1">
    <location>
        <begin position="1"/>
        <end position="23"/>
    </location>
</feature>
<protein>
    <submittedName>
        <fullName evidence="2">Uncharacterized protein</fullName>
    </submittedName>
</protein>
<dbReference type="InParanoid" id="F2T0X4"/>
<evidence type="ECO:0000256" key="1">
    <source>
        <dbReference type="SAM" id="MobiDB-lite"/>
    </source>
</evidence>